<dbReference type="Pfam" id="PF08345">
    <property type="entry name" value="YscJ_FliF_C"/>
    <property type="match status" value="1"/>
</dbReference>
<dbReference type="InterPro" id="IPR045851">
    <property type="entry name" value="AMP-bd_C_sf"/>
</dbReference>
<evidence type="ECO:0000313" key="15">
    <source>
        <dbReference type="Proteomes" id="UP000199668"/>
    </source>
</evidence>
<evidence type="ECO:0000259" key="12">
    <source>
        <dbReference type="Pfam" id="PF01514"/>
    </source>
</evidence>
<dbReference type="PRINTS" id="PR01009">
    <property type="entry name" value="FLGMRINGFLIF"/>
</dbReference>
<dbReference type="PANTHER" id="PTHR30046:SF0">
    <property type="entry name" value="FLAGELLAR M-RING PROTEIN"/>
    <property type="match status" value="1"/>
</dbReference>
<evidence type="ECO:0000256" key="5">
    <source>
        <dbReference type="ARBA" id="ARBA00022692"/>
    </source>
</evidence>
<keyword evidence="14" id="KW-0969">Cilium</keyword>
<feature type="transmembrane region" description="Helical" evidence="11">
    <location>
        <begin position="445"/>
        <end position="466"/>
    </location>
</feature>
<comment type="function">
    <text evidence="9">The M ring may be actively involved in energy transduction.</text>
</comment>
<dbReference type="Proteomes" id="UP000199668">
    <property type="component" value="Unassembled WGS sequence"/>
</dbReference>
<dbReference type="AlphaFoldDB" id="A0A1I4PPS6"/>
<evidence type="ECO:0000256" key="2">
    <source>
        <dbReference type="ARBA" id="ARBA00004651"/>
    </source>
</evidence>
<keyword evidence="14" id="KW-0282">Flagellum</keyword>
<feature type="region of interest" description="Disordered" evidence="10">
    <location>
        <begin position="473"/>
        <end position="512"/>
    </location>
</feature>
<dbReference type="OrthoDB" id="9807026at2"/>
<evidence type="ECO:0000259" key="13">
    <source>
        <dbReference type="Pfam" id="PF08345"/>
    </source>
</evidence>
<name>A0A1I4PPS6_9BACI</name>
<evidence type="ECO:0000313" key="14">
    <source>
        <dbReference type="EMBL" id="SFM29768.1"/>
    </source>
</evidence>
<dbReference type="InterPro" id="IPR000067">
    <property type="entry name" value="FlgMring_FliF"/>
</dbReference>
<feature type="domain" description="Flagellar M-ring C-terminal" evidence="13">
    <location>
        <begin position="257"/>
        <end position="402"/>
    </location>
</feature>
<protein>
    <recommendedName>
        <fullName evidence="9">Flagellar M-ring protein</fullName>
    </recommendedName>
</protein>
<reference evidence="14 15" key="1">
    <citation type="submission" date="2016-10" db="EMBL/GenBank/DDBJ databases">
        <authorList>
            <person name="de Groot N.N."/>
        </authorList>
    </citation>
    <scope>NUCLEOTIDE SEQUENCE [LARGE SCALE GENOMIC DNA]</scope>
    <source>
        <strain evidence="14 15">CGMCC 1.6134</strain>
    </source>
</reference>
<evidence type="ECO:0000256" key="4">
    <source>
        <dbReference type="ARBA" id="ARBA00022475"/>
    </source>
</evidence>
<keyword evidence="14" id="KW-0966">Cell projection</keyword>
<feature type="domain" description="Flagellar M-ring N-terminal" evidence="12">
    <location>
        <begin position="46"/>
        <end position="219"/>
    </location>
</feature>
<comment type="subcellular location">
    <subcellularLocation>
        <location evidence="1 9">Bacterial flagellum basal body</location>
    </subcellularLocation>
    <subcellularLocation>
        <location evidence="2">Cell membrane</location>
        <topology evidence="2">Multi-pass membrane protein</topology>
    </subcellularLocation>
</comment>
<dbReference type="GO" id="GO:0003774">
    <property type="term" value="F:cytoskeletal motor activity"/>
    <property type="evidence" value="ECO:0007669"/>
    <property type="project" value="InterPro"/>
</dbReference>
<dbReference type="GO" id="GO:0009431">
    <property type="term" value="C:bacterial-type flagellum basal body, MS ring"/>
    <property type="evidence" value="ECO:0007669"/>
    <property type="project" value="InterPro"/>
</dbReference>
<organism evidence="14 15">
    <name type="scientific">Salibacterium qingdaonense</name>
    <dbReference type="NCBI Taxonomy" id="266892"/>
    <lineage>
        <taxon>Bacteria</taxon>
        <taxon>Bacillati</taxon>
        <taxon>Bacillota</taxon>
        <taxon>Bacilli</taxon>
        <taxon>Bacillales</taxon>
        <taxon>Bacillaceae</taxon>
    </lineage>
</organism>
<comment type="similarity">
    <text evidence="3 9">Belongs to the FliF family.</text>
</comment>
<proteinExistence type="inferred from homology"/>
<keyword evidence="6 11" id="KW-1133">Transmembrane helix</keyword>
<dbReference type="PIRSF" id="PIRSF004862">
    <property type="entry name" value="FliF"/>
    <property type="match status" value="1"/>
</dbReference>
<dbReference type="NCBIfam" id="TIGR00206">
    <property type="entry name" value="fliF"/>
    <property type="match status" value="1"/>
</dbReference>
<keyword evidence="4" id="KW-1003">Cell membrane</keyword>
<evidence type="ECO:0000256" key="6">
    <source>
        <dbReference type="ARBA" id="ARBA00022989"/>
    </source>
</evidence>
<dbReference type="InterPro" id="IPR043427">
    <property type="entry name" value="YscJ/FliF"/>
</dbReference>
<evidence type="ECO:0000256" key="11">
    <source>
        <dbReference type="SAM" id="Phobius"/>
    </source>
</evidence>
<gene>
    <name evidence="14" type="ORF">SAMN04488054_1305</name>
</gene>
<dbReference type="RefSeq" id="WP_090928082.1">
    <property type="nucleotide sequence ID" value="NZ_FOTY01000030.1"/>
</dbReference>
<dbReference type="STRING" id="266892.SAMN04488054_1305"/>
<evidence type="ECO:0000256" key="1">
    <source>
        <dbReference type="ARBA" id="ARBA00004117"/>
    </source>
</evidence>
<keyword evidence="7 11" id="KW-0472">Membrane</keyword>
<dbReference type="InterPro" id="IPR013556">
    <property type="entry name" value="Flag_M-ring_C"/>
</dbReference>
<evidence type="ECO:0000256" key="8">
    <source>
        <dbReference type="ARBA" id="ARBA00023143"/>
    </source>
</evidence>
<evidence type="ECO:0000256" key="3">
    <source>
        <dbReference type="ARBA" id="ARBA00007971"/>
    </source>
</evidence>
<feature type="region of interest" description="Disordered" evidence="10">
    <location>
        <begin position="309"/>
        <end position="340"/>
    </location>
</feature>
<evidence type="ECO:0000256" key="9">
    <source>
        <dbReference type="PIRNR" id="PIRNR004862"/>
    </source>
</evidence>
<dbReference type="GO" id="GO:0071973">
    <property type="term" value="P:bacterial-type flagellum-dependent cell motility"/>
    <property type="evidence" value="ECO:0007669"/>
    <property type="project" value="InterPro"/>
</dbReference>
<dbReference type="Gene3D" id="3.30.300.30">
    <property type="match status" value="1"/>
</dbReference>
<dbReference type="Pfam" id="PF01514">
    <property type="entry name" value="YscJ_FliF"/>
    <property type="match status" value="1"/>
</dbReference>
<dbReference type="EMBL" id="FOTY01000030">
    <property type="protein sequence ID" value="SFM29768.1"/>
    <property type="molecule type" value="Genomic_DNA"/>
</dbReference>
<evidence type="ECO:0000256" key="7">
    <source>
        <dbReference type="ARBA" id="ARBA00023136"/>
    </source>
</evidence>
<accession>A0A1I4PPS6</accession>
<dbReference type="PANTHER" id="PTHR30046">
    <property type="entry name" value="FLAGELLAR M-RING PROTEIN"/>
    <property type="match status" value="1"/>
</dbReference>
<keyword evidence="15" id="KW-1185">Reference proteome</keyword>
<keyword evidence="8 9" id="KW-0975">Bacterial flagellum</keyword>
<feature type="transmembrane region" description="Helical" evidence="11">
    <location>
        <begin position="21"/>
        <end position="44"/>
    </location>
</feature>
<sequence length="526" mass="58860">MKEKLLQFRQKTTEYWRSRSGVQKILLIGSIVLLILIIFLAVFFTTRTNFAPLYSELTQEETGQITENLDSRGIAYELSNNGSTIRVPQEQVDSLKVDLAAEGLPDSGSIDYSFIEDQMGFGMTDNEFNTMERAAIQTELGALMENIDGVEAADVMINMPKESTWVAEEGGNASASVVVDTGGTTDLEQSQVRALHHLVSKSVPELTVDNIVIMNQMFEQFTYEDSGSGSTMSAYEEQRSIQEDIEKDIQSRLQQMLGRMMGLNKVAVSVTTDLDFTQETREEALVEPVDEENMEGIAVSAERIEEAYEGQPPEDGGVAGAGEGDVANYPAGAANGQGDYERDEERINYEVNRIHREITESPYKIRDLGIQVMVEPPEPDNPDSLDPQTITDIEEMLTTMVNTSINAEYQEDMEAGAVEDNIYVASQPFNGQQEVQEEAGTSIPMWVYIAGGVLLFTVLALFIMLIRRRNRGEEWTEEEMTTAEPIPDLPEEDNSEEAQRRKQLENLAQENPEEFSKLLRTWLSDE</sequence>
<dbReference type="InterPro" id="IPR006182">
    <property type="entry name" value="FliF_N_dom"/>
</dbReference>
<keyword evidence="5 11" id="KW-0812">Transmembrane</keyword>
<evidence type="ECO:0000256" key="10">
    <source>
        <dbReference type="SAM" id="MobiDB-lite"/>
    </source>
</evidence>
<dbReference type="GO" id="GO:0005886">
    <property type="term" value="C:plasma membrane"/>
    <property type="evidence" value="ECO:0007669"/>
    <property type="project" value="UniProtKB-SubCell"/>
</dbReference>